<dbReference type="Gene3D" id="3.40.1710.10">
    <property type="entry name" value="abc type-2 transporter like domain"/>
    <property type="match status" value="1"/>
</dbReference>
<feature type="transmembrane region" description="Helical" evidence="5">
    <location>
        <begin position="207"/>
        <end position="231"/>
    </location>
</feature>
<evidence type="ECO:0000313" key="8">
    <source>
        <dbReference type="Proteomes" id="UP001236415"/>
    </source>
</evidence>
<keyword evidence="3 5" id="KW-1133">Transmembrane helix</keyword>
<keyword evidence="8" id="KW-1185">Reference proteome</keyword>
<feature type="domain" description="ABC-2 type transporter transmembrane" evidence="6">
    <location>
        <begin position="14"/>
        <end position="391"/>
    </location>
</feature>
<evidence type="ECO:0000256" key="2">
    <source>
        <dbReference type="ARBA" id="ARBA00022692"/>
    </source>
</evidence>
<feature type="transmembrane region" description="Helical" evidence="5">
    <location>
        <begin position="280"/>
        <end position="298"/>
    </location>
</feature>
<evidence type="ECO:0000256" key="3">
    <source>
        <dbReference type="ARBA" id="ARBA00022989"/>
    </source>
</evidence>
<evidence type="ECO:0000256" key="5">
    <source>
        <dbReference type="SAM" id="Phobius"/>
    </source>
</evidence>
<evidence type="ECO:0000259" key="6">
    <source>
        <dbReference type="Pfam" id="PF12698"/>
    </source>
</evidence>
<dbReference type="Proteomes" id="UP001236415">
    <property type="component" value="Chromosome"/>
</dbReference>
<dbReference type="PANTHER" id="PTHR43077">
    <property type="entry name" value="TRANSPORT PERMEASE YVFS-RELATED"/>
    <property type="match status" value="1"/>
</dbReference>
<evidence type="ECO:0000256" key="1">
    <source>
        <dbReference type="ARBA" id="ARBA00004141"/>
    </source>
</evidence>
<comment type="subcellular location">
    <subcellularLocation>
        <location evidence="1">Membrane</location>
        <topology evidence="1">Multi-pass membrane protein</topology>
    </subcellularLocation>
</comment>
<feature type="transmembrane region" description="Helical" evidence="5">
    <location>
        <begin position="12"/>
        <end position="31"/>
    </location>
</feature>
<evidence type="ECO:0000256" key="4">
    <source>
        <dbReference type="ARBA" id="ARBA00023136"/>
    </source>
</evidence>
<feature type="transmembrane region" description="Helical" evidence="5">
    <location>
        <begin position="372"/>
        <end position="393"/>
    </location>
</feature>
<dbReference type="InterPro" id="IPR013525">
    <property type="entry name" value="ABC2_TM"/>
</dbReference>
<evidence type="ECO:0000313" key="7">
    <source>
        <dbReference type="EMBL" id="WIV19663.1"/>
    </source>
</evidence>
<dbReference type="InterPro" id="IPR051328">
    <property type="entry name" value="T7SS_ABC-Transporter"/>
</dbReference>
<dbReference type="PANTHER" id="PTHR43077:SF10">
    <property type="entry name" value="TRANSPORT PERMEASE PROTEIN"/>
    <property type="match status" value="1"/>
</dbReference>
<dbReference type="EMBL" id="CP127162">
    <property type="protein sequence ID" value="WIV19663.1"/>
    <property type="molecule type" value="Genomic_DNA"/>
</dbReference>
<organism evidence="7 8">
    <name type="scientific">Paenibacillus polygoni</name>
    <dbReference type="NCBI Taxonomy" id="3050112"/>
    <lineage>
        <taxon>Bacteria</taxon>
        <taxon>Bacillati</taxon>
        <taxon>Bacillota</taxon>
        <taxon>Bacilli</taxon>
        <taxon>Bacillales</taxon>
        <taxon>Paenibacillaceae</taxon>
        <taxon>Paenibacillus</taxon>
    </lineage>
</organism>
<proteinExistence type="predicted"/>
<sequence length="419" mass="45391">MKNLLKIKFAWFPVWSVAVLMLSMILIYLPVFSGADQRMHDFPLILVSEDSDFADSPEGKAIISNLVKQQDGHSFVWQIESSKETAIQAIKENKANGALVIPANFSEQTSALQQSFLSGEADHTAVPIEILLNDGASQMASSFSTTVLQSLASSISDMVSGGIKAEMTKQQALLSPMTASQLDHPIESKVTSVLGLPSDTNKGMTPFMIVLIASITGLMGTQMIHGYLGGISDSLKSHGVPLTYSKVFATEILLSAILMIAVAAVIPVAVFGLYGSYHSSGIISIFLFTLLCTMTMFAMFKMIGMLFGKWAMLAAFPVNILGIFASGGAIPVTNLPDFHRIVGNMMPIRYMIDGMRSLLYYGGNMEAGLGKALLIVPTFFLLFSAIIVIAFLWKRNQENKKQQHQQQDSSRPAQAAISA</sequence>
<feature type="transmembrane region" description="Helical" evidence="5">
    <location>
        <begin position="310"/>
        <end position="330"/>
    </location>
</feature>
<gene>
    <name evidence="7" type="ORF">QPK24_02655</name>
</gene>
<dbReference type="RefSeq" id="WP_285745928.1">
    <property type="nucleotide sequence ID" value="NZ_CP127162.1"/>
</dbReference>
<protein>
    <submittedName>
        <fullName evidence="7">ABC transporter permease</fullName>
    </submittedName>
</protein>
<feature type="transmembrane region" description="Helical" evidence="5">
    <location>
        <begin position="252"/>
        <end position="274"/>
    </location>
</feature>
<accession>A0ABY8X3Q3</accession>
<keyword evidence="2 5" id="KW-0812">Transmembrane</keyword>
<keyword evidence="4 5" id="KW-0472">Membrane</keyword>
<name>A0ABY8X3Q3_9BACL</name>
<reference evidence="7 8" key="1">
    <citation type="submission" date="2023-06" db="EMBL/GenBank/DDBJ databases">
        <title>Paenibacillus polygonum sp. nov., an endophytic bacterium, isolated from Polygonum lapathifolium L. in Nanji Wetland National Nature Reserve, South of Poyang Lake, Jiangxi Province, China.</title>
        <authorList>
            <person name="Yu Z."/>
        </authorList>
    </citation>
    <scope>NUCLEOTIDE SEQUENCE [LARGE SCALE GENOMIC DNA]</scope>
    <source>
        <strain evidence="7 8">C31</strain>
    </source>
</reference>
<dbReference type="Pfam" id="PF12698">
    <property type="entry name" value="ABC2_membrane_3"/>
    <property type="match status" value="1"/>
</dbReference>